<organism evidence="2 3">
    <name type="scientific">Streptococcus oricebi</name>
    <dbReference type="NCBI Taxonomy" id="1547447"/>
    <lineage>
        <taxon>Bacteria</taxon>
        <taxon>Bacillati</taxon>
        <taxon>Bacillota</taxon>
        <taxon>Bacilli</taxon>
        <taxon>Lactobacillales</taxon>
        <taxon>Streptococcaceae</taxon>
        <taxon>Streptococcus</taxon>
    </lineage>
</organism>
<dbReference type="InterPro" id="IPR047665">
    <property type="entry name" value="ComGG_streptococcus-type"/>
</dbReference>
<evidence type="ECO:0000313" key="2">
    <source>
        <dbReference type="EMBL" id="MBP2623605.1"/>
    </source>
</evidence>
<reference evidence="2 3" key="1">
    <citation type="submission" date="2018-02" db="EMBL/GenBank/DDBJ databases">
        <title>Draft genome sequence of Streptococcus oricebi CCUG 70868T type strain.</title>
        <authorList>
            <person name="Mendez V."/>
            <person name="Salva-Serra F."/>
            <person name="Jaen-Luchoro D."/>
            <person name="Gonzales-Siles L."/>
            <person name="Karlsson R."/>
            <person name="Engstrom-Jakobsson H."/>
            <person name="Busquets A."/>
            <person name="Gomila M."/>
            <person name="Pineiro-Iglesias B."/>
            <person name="Bennasar-Figueras A."/>
            <person name="Seeger M."/>
            <person name="Moore E."/>
        </authorList>
    </citation>
    <scope>NUCLEOTIDE SEQUENCE [LARGE SCALE GENOMIC DNA]</scope>
    <source>
        <strain evidence="2 3">CCUG 70868</strain>
    </source>
</reference>
<protein>
    <submittedName>
        <fullName evidence="2">Competence protein ComGG</fullName>
    </submittedName>
</protein>
<keyword evidence="1" id="KW-1133">Transmembrane helix</keyword>
<feature type="transmembrane region" description="Helical" evidence="1">
    <location>
        <begin position="12"/>
        <end position="30"/>
    </location>
</feature>
<evidence type="ECO:0000256" key="1">
    <source>
        <dbReference type="SAM" id="Phobius"/>
    </source>
</evidence>
<evidence type="ECO:0000313" key="3">
    <source>
        <dbReference type="Proteomes" id="UP001519296"/>
    </source>
</evidence>
<comment type="caution">
    <text evidence="2">The sequence shown here is derived from an EMBL/GenBank/DDBJ whole genome shotgun (WGS) entry which is preliminary data.</text>
</comment>
<keyword evidence="1" id="KW-0472">Membrane</keyword>
<name>A0ABS5B453_9STRE</name>
<keyword evidence="3" id="KW-1185">Reference proteome</keyword>
<accession>A0ABS5B453</accession>
<dbReference type="EMBL" id="PRDG01000003">
    <property type="protein sequence ID" value="MBP2623605.1"/>
    <property type="molecule type" value="Genomic_DNA"/>
</dbReference>
<sequence>MVWRKKIEAGVLLYALLMAAIFSLLLQFYLKRQINYQASVLRQEERLKAYAMALLTKEAARENSGQVDFVQGKSSYQREGEKLLIKVEQGDKSYQFNFYLNSKKD</sequence>
<gene>
    <name evidence="2" type="ORF">C4K46_06575</name>
</gene>
<dbReference type="Proteomes" id="UP001519296">
    <property type="component" value="Unassembled WGS sequence"/>
</dbReference>
<proteinExistence type="predicted"/>
<dbReference type="RefSeq" id="WP_209628101.1">
    <property type="nucleotide sequence ID" value="NZ_PRDG01000003.1"/>
</dbReference>
<keyword evidence="1" id="KW-0812">Transmembrane</keyword>
<dbReference type="NCBIfam" id="NF041014">
    <property type="entry name" value="pilin_ComGG_2"/>
    <property type="match status" value="1"/>
</dbReference>